<evidence type="ECO:0000256" key="1">
    <source>
        <dbReference type="ARBA" id="ARBA00005532"/>
    </source>
</evidence>
<evidence type="ECO:0000259" key="6">
    <source>
        <dbReference type="Pfam" id="PF00889"/>
    </source>
</evidence>
<comment type="subcellular location">
    <subcellularLocation>
        <location evidence="5">Cytoplasm</location>
    </subcellularLocation>
</comment>
<dbReference type="SUPFAM" id="SSF46934">
    <property type="entry name" value="UBA-like"/>
    <property type="match status" value="1"/>
</dbReference>
<dbReference type="InterPro" id="IPR036402">
    <property type="entry name" value="EF-Ts_dimer_sf"/>
</dbReference>
<evidence type="ECO:0000313" key="7">
    <source>
        <dbReference type="EMBL" id="KKQ49590.1"/>
    </source>
</evidence>
<dbReference type="Pfam" id="PF00889">
    <property type="entry name" value="EF_TS"/>
    <property type="match status" value="1"/>
</dbReference>
<comment type="caution">
    <text evidence="7">The sequence shown here is derived from an EMBL/GenBank/DDBJ whole genome shotgun (WGS) entry which is preliminary data.</text>
</comment>
<evidence type="ECO:0000256" key="3">
    <source>
        <dbReference type="ARBA" id="ARBA00022768"/>
    </source>
</evidence>
<feature type="region of interest" description="Involved in Mg(2+) ion dislocation from EF-Tu" evidence="5">
    <location>
        <begin position="82"/>
        <end position="85"/>
    </location>
</feature>
<evidence type="ECO:0000313" key="8">
    <source>
        <dbReference type="Proteomes" id="UP000034366"/>
    </source>
</evidence>
<dbReference type="PANTHER" id="PTHR11741:SF0">
    <property type="entry name" value="ELONGATION FACTOR TS, MITOCHONDRIAL"/>
    <property type="match status" value="1"/>
</dbReference>
<comment type="function">
    <text evidence="5">Associates with the EF-Tu.GDP complex and induces the exchange of GDP to GTP. It remains bound to the aminoacyl-tRNA.EF-Tu.GTP complex up to the GTP hydrolysis stage on the ribosome.</text>
</comment>
<reference evidence="7 8" key="1">
    <citation type="journal article" date="2015" name="Nature">
        <title>rRNA introns, odd ribosomes, and small enigmatic genomes across a large radiation of phyla.</title>
        <authorList>
            <person name="Brown C.T."/>
            <person name="Hug L.A."/>
            <person name="Thomas B.C."/>
            <person name="Sharon I."/>
            <person name="Castelle C.J."/>
            <person name="Singh A."/>
            <person name="Wilkins M.J."/>
            <person name="Williams K.H."/>
            <person name="Banfield J.F."/>
        </authorList>
    </citation>
    <scope>NUCLEOTIDE SEQUENCE [LARGE SCALE GENOMIC DNA]</scope>
</reference>
<dbReference type="GO" id="GO:0005737">
    <property type="term" value="C:cytoplasm"/>
    <property type="evidence" value="ECO:0007669"/>
    <property type="project" value="UniProtKB-SubCell"/>
</dbReference>
<proteinExistence type="inferred from homology"/>
<dbReference type="InterPro" id="IPR014039">
    <property type="entry name" value="Transl_elong_EFTs/EF1B_dimer"/>
</dbReference>
<sequence length="153" mass="17292">MYKISVDQIKKLREETGAPVIRVKKVLEEQKGDEKKAVKILMSEGFEKAAKRAERETRSGILSSYSHHTQKVVGVAEVFCETDFVARNELFQNLGKELAMQVASMGEKDFEKQDFIKDPSKKISDLVKDVIAKTGENCKIGRVMQIELGKDNK</sequence>
<dbReference type="InterPro" id="IPR009060">
    <property type="entry name" value="UBA-like_sf"/>
</dbReference>
<dbReference type="AlphaFoldDB" id="A0A0G0IF35"/>
<dbReference type="Gene3D" id="3.30.479.20">
    <property type="entry name" value="Elongation factor Ts, dimerisation domain"/>
    <property type="match status" value="1"/>
</dbReference>
<name>A0A0G0IF35_9BACT</name>
<dbReference type="FunFam" id="1.10.8.10:FF:000001">
    <property type="entry name" value="Elongation factor Ts"/>
    <property type="match status" value="1"/>
</dbReference>
<dbReference type="HAMAP" id="MF_00050">
    <property type="entry name" value="EF_Ts"/>
    <property type="match status" value="1"/>
</dbReference>
<evidence type="ECO:0000256" key="4">
    <source>
        <dbReference type="ARBA" id="ARBA00022917"/>
    </source>
</evidence>
<dbReference type="InterPro" id="IPR001816">
    <property type="entry name" value="Transl_elong_EFTs/EF1B"/>
</dbReference>
<dbReference type="PATRIC" id="fig|1618592.3.peg.278"/>
<comment type="similarity">
    <text evidence="1 5">Belongs to the EF-Ts family.</text>
</comment>
<accession>A0A0G0IF35</accession>
<dbReference type="SUPFAM" id="SSF54713">
    <property type="entry name" value="Elongation factor Ts (EF-Ts), dimerisation domain"/>
    <property type="match status" value="1"/>
</dbReference>
<organism evidence="7 8">
    <name type="scientific">Candidatus Woesebacteria bacterium GW2011_GWD1_38_10</name>
    <dbReference type="NCBI Taxonomy" id="1618592"/>
    <lineage>
        <taxon>Bacteria</taxon>
        <taxon>Candidatus Woeseibacteriota</taxon>
    </lineage>
</organism>
<gene>
    <name evidence="5" type="primary">tsf</name>
    <name evidence="7" type="ORF">US67_C0013G0005</name>
</gene>
<keyword evidence="3 5" id="KW-0251">Elongation factor</keyword>
<feature type="domain" description="Translation elongation factor EFTs/EF1B dimerisation" evidence="6">
    <location>
        <begin position="75"/>
        <end position="148"/>
    </location>
</feature>
<dbReference type="EMBL" id="LBTW01000013">
    <property type="protein sequence ID" value="KKQ49590.1"/>
    <property type="molecule type" value="Genomic_DNA"/>
</dbReference>
<dbReference type="GO" id="GO:0003746">
    <property type="term" value="F:translation elongation factor activity"/>
    <property type="evidence" value="ECO:0007669"/>
    <property type="project" value="UniProtKB-UniRule"/>
</dbReference>
<evidence type="ECO:0000256" key="2">
    <source>
        <dbReference type="ARBA" id="ARBA00016956"/>
    </source>
</evidence>
<evidence type="ECO:0000256" key="5">
    <source>
        <dbReference type="HAMAP-Rule" id="MF_00050"/>
    </source>
</evidence>
<dbReference type="Gene3D" id="1.10.8.10">
    <property type="entry name" value="DNA helicase RuvA subunit, C-terminal domain"/>
    <property type="match status" value="1"/>
</dbReference>
<dbReference type="PANTHER" id="PTHR11741">
    <property type="entry name" value="ELONGATION FACTOR TS"/>
    <property type="match status" value="1"/>
</dbReference>
<protein>
    <recommendedName>
        <fullName evidence="2 5">Elongation factor Ts</fullName>
        <shortName evidence="5">EF-Ts</shortName>
    </recommendedName>
</protein>
<keyword evidence="5" id="KW-0963">Cytoplasm</keyword>
<dbReference type="Proteomes" id="UP000034366">
    <property type="component" value="Unassembled WGS sequence"/>
</dbReference>
<keyword evidence="4 5" id="KW-0648">Protein biosynthesis</keyword>